<evidence type="ECO:0000259" key="1">
    <source>
        <dbReference type="PROSITE" id="PS50943"/>
    </source>
</evidence>
<dbReference type="Proteomes" id="UP000215005">
    <property type="component" value="Chromosome"/>
</dbReference>
<dbReference type="GO" id="GO:0003677">
    <property type="term" value="F:DNA binding"/>
    <property type="evidence" value="ECO:0007669"/>
    <property type="project" value="InterPro"/>
</dbReference>
<dbReference type="RefSeq" id="WP_026126211.1">
    <property type="nucleotide sequence ID" value="NZ_ANBG01000358.1"/>
</dbReference>
<evidence type="ECO:0000313" key="3">
    <source>
        <dbReference type="Proteomes" id="UP000215005"/>
    </source>
</evidence>
<dbReference type="AlphaFoldDB" id="A0A223S9V3"/>
<dbReference type="PROSITE" id="PS50943">
    <property type="entry name" value="HTH_CROC1"/>
    <property type="match status" value="1"/>
</dbReference>
<dbReference type="SUPFAM" id="SSF47413">
    <property type="entry name" value="lambda repressor-like DNA-binding domains"/>
    <property type="match status" value="1"/>
</dbReference>
<feature type="domain" description="HTH cro/C1-type" evidence="1">
    <location>
        <begin position="18"/>
        <end position="74"/>
    </location>
</feature>
<gene>
    <name evidence="2" type="ORF">CDO52_20750</name>
</gene>
<dbReference type="InterPro" id="IPR010982">
    <property type="entry name" value="Lambda_DNA-bd_dom_sf"/>
</dbReference>
<dbReference type="OrthoDB" id="5177725at2"/>
<dbReference type="SMART" id="SM00530">
    <property type="entry name" value="HTH_XRE"/>
    <property type="match status" value="1"/>
</dbReference>
<dbReference type="Pfam" id="PF19054">
    <property type="entry name" value="DUF5753"/>
    <property type="match status" value="1"/>
</dbReference>
<keyword evidence="3" id="KW-1185">Reference proteome</keyword>
<protein>
    <submittedName>
        <fullName evidence="2">XRE family transcriptional regulator</fullName>
    </submittedName>
</protein>
<dbReference type="KEGG" id="ngv:CDO52_20750"/>
<dbReference type="InterPro" id="IPR001387">
    <property type="entry name" value="Cro/C1-type_HTH"/>
</dbReference>
<proteinExistence type="predicted"/>
<name>A0A223S9V3_9ACTN</name>
<dbReference type="InterPro" id="IPR043917">
    <property type="entry name" value="DUF5753"/>
</dbReference>
<dbReference type="Pfam" id="PF13560">
    <property type="entry name" value="HTH_31"/>
    <property type="match status" value="1"/>
</dbReference>
<dbReference type="EMBL" id="CP022753">
    <property type="protein sequence ID" value="ASU84898.1"/>
    <property type="molecule type" value="Genomic_DNA"/>
</dbReference>
<organism evidence="2 3">
    <name type="scientific">Nocardiopsis gilva YIM 90087</name>
    <dbReference type="NCBI Taxonomy" id="1235441"/>
    <lineage>
        <taxon>Bacteria</taxon>
        <taxon>Bacillati</taxon>
        <taxon>Actinomycetota</taxon>
        <taxon>Actinomycetes</taxon>
        <taxon>Streptosporangiales</taxon>
        <taxon>Nocardiopsidaceae</taxon>
        <taxon>Nocardiopsis</taxon>
    </lineage>
</organism>
<dbReference type="CDD" id="cd00093">
    <property type="entry name" value="HTH_XRE"/>
    <property type="match status" value="1"/>
</dbReference>
<reference evidence="2 3" key="1">
    <citation type="submission" date="2017-08" db="EMBL/GenBank/DDBJ databases">
        <title>The complete genome sequence of Nocardiopsis gilva YIM 90087.</title>
        <authorList>
            <person name="Yin M."/>
            <person name="Tang S."/>
        </authorList>
    </citation>
    <scope>NUCLEOTIDE SEQUENCE [LARGE SCALE GENOMIC DNA]</scope>
    <source>
        <strain evidence="2 3">YIM 90087</strain>
    </source>
</reference>
<dbReference type="Gene3D" id="1.10.260.40">
    <property type="entry name" value="lambda repressor-like DNA-binding domains"/>
    <property type="match status" value="1"/>
</dbReference>
<accession>A0A223S9V3</accession>
<sequence length="287" mass="31942">MPAPYSPSVRRRRLSAELKRLRKEAGLTLLDAAKGAGMGKSNLSKIEQAESKTVPAKTLDRLLDLYKVTSPQTREALHALARDAQQRGWWSKYKEIFKEQALPDFEAEASLIRTFEAQMIPGLLQTPEYTEALLMGRRYTAPDTIKRKVEARMARREILHTFNPAKLRAVIDEAALRRVIGDPSTHLEQLKHLLHMAQLPNVDVQILPFSAGSHAALGAPFTILDFPDPLDLPIVYVETASDGLFLEDPDEVEQHSATFGDAQGSAMSTAHSARFITEVLNSLESYA</sequence>
<evidence type="ECO:0000313" key="2">
    <source>
        <dbReference type="EMBL" id="ASU84898.1"/>
    </source>
</evidence>